<feature type="transmembrane region" description="Helical" evidence="1">
    <location>
        <begin position="161"/>
        <end position="179"/>
    </location>
</feature>
<reference evidence="2 3" key="1">
    <citation type="submission" date="2018-11" db="EMBL/GenBank/DDBJ databases">
        <title>Sequencing the genomes of 1000 actinobacteria strains.</title>
        <authorList>
            <person name="Klenk H.-P."/>
        </authorList>
    </citation>
    <scope>NUCLEOTIDE SEQUENCE [LARGE SCALE GENOMIC DNA]</scope>
    <source>
        <strain evidence="2 3">DSM 9580</strain>
    </source>
</reference>
<feature type="transmembrane region" description="Helical" evidence="1">
    <location>
        <begin position="97"/>
        <end position="118"/>
    </location>
</feature>
<evidence type="ECO:0000256" key="1">
    <source>
        <dbReference type="SAM" id="Phobius"/>
    </source>
</evidence>
<dbReference type="RefSeq" id="WP_170165558.1">
    <property type="nucleotide sequence ID" value="NZ_RKHJ01000001.1"/>
</dbReference>
<evidence type="ECO:0000313" key="3">
    <source>
        <dbReference type="Proteomes" id="UP000275456"/>
    </source>
</evidence>
<gene>
    <name evidence="2" type="ORF">EDD26_1369</name>
</gene>
<feature type="transmembrane region" description="Helical" evidence="1">
    <location>
        <begin position="56"/>
        <end position="77"/>
    </location>
</feature>
<dbReference type="AlphaFoldDB" id="A0A3N2ASI5"/>
<proteinExistence type="predicted"/>
<feature type="transmembrane region" description="Helical" evidence="1">
    <location>
        <begin position="130"/>
        <end position="149"/>
    </location>
</feature>
<sequence>MSGRRSASEWVRERPRGARVDWAELEARVLRDQPAALRSLGVAGRVVRTEGRGWQLGFGIAVLLATVVGLAVVWAPIWGLATLAGDAFGRVDVDGATAIPVAGIAMVVAGLAQVVLLLRTVRGRSGGDGGSIGAGIAVLGVLTAVGIAVVGDRQDVPAWQAWFAVALVGAGIGALHAVLARRARPRGERATSAGPDPEAAAAAVRELDPAVRGELEADRRAAVEWLRLHGAIGPDEAAAALDVELGRLGATLGR</sequence>
<accession>A0A3N2ASI5</accession>
<dbReference type="EMBL" id="RKHJ01000001">
    <property type="protein sequence ID" value="ROR65994.1"/>
    <property type="molecule type" value="Genomic_DNA"/>
</dbReference>
<keyword evidence="1" id="KW-0812">Transmembrane</keyword>
<protein>
    <submittedName>
        <fullName evidence="2">Uncharacterized protein</fullName>
    </submittedName>
</protein>
<keyword evidence="3" id="KW-1185">Reference proteome</keyword>
<dbReference type="Proteomes" id="UP000275456">
    <property type="component" value="Unassembled WGS sequence"/>
</dbReference>
<name>A0A3N2ASI5_9MICO</name>
<organism evidence="2 3">
    <name type="scientific">Agrococcus jenensis</name>
    <dbReference type="NCBI Taxonomy" id="46353"/>
    <lineage>
        <taxon>Bacteria</taxon>
        <taxon>Bacillati</taxon>
        <taxon>Actinomycetota</taxon>
        <taxon>Actinomycetes</taxon>
        <taxon>Micrococcales</taxon>
        <taxon>Microbacteriaceae</taxon>
        <taxon>Agrococcus</taxon>
    </lineage>
</organism>
<evidence type="ECO:0000313" key="2">
    <source>
        <dbReference type="EMBL" id="ROR65994.1"/>
    </source>
</evidence>
<comment type="caution">
    <text evidence="2">The sequence shown here is derived from an EMBL/GenBank/DDBJ whole genome shotgun (WGS) entry which is preliminary data.</text>
</comment>
<keyword evidence="1" id="KW-0472">Membrane</keyword>
<keyword evidence="1" id="KW-1133">Transmembrane helix</keyword>